<dbReference type="EMBL" id="NESN01000002">
    <property type="protein sequence ID" value="PUE54283.1"/>
    <property type="molecule type" value="Genomic_DNA"/>
</dbReference>
<evidence type="ECO:0000256" key="1">
    <source>
        <dbReference type="ARBA" id="ARBA00022801"/>
    </source>
</evidence>
<dbReference type="InterPro" id="IPR029058">
    <property type="entry name" value="AB_hydrolase_fold"/>
</dbReference>
<dbReference type="Proteomes" id="UP000250790">
    <property type="component" value="Unassembled WGS sequence"/>
</dbReference>
<reference evidence="3 4" key="1">
    <citation type="submission" date="2017-04" db="EMBL/GenBank/DDBJ databases">
        <title>Unexpected and diverse lifestyles within the genus Limnohabitans.</title>
        <authorList>
            <person name="Kasalicky V."/>
            <person name="Mehrshad M."/>
            <person name="Andrei S.-A."/>
            <person name="Salcher M."/>
            <person name="Kratochvilova H."/>
            <person name="Simek K."/>
            <person name="Ghai R."/>
        </authorList>
    </citation>
    <scope>NUCLEOTIDE SEQUENCE [LARGE SCALE GENOMIC DNA]</scope>
    <source>
        <strain evidence="3 4">II-B4</strain>
    </source>
</reference>
<gene>
    <name evidence="3" type="ORF">B9Z37_06960</name>
</gene>
<feature type="domain" description="BD-FAE-like" evidence="2">
    <location>
        <begin position="124"/>
        <end position="232"/>
    </location>
</feature>
<name>A0A315E9C9_9BURK</name>
<proteinExistence type="predicted"/>
<dbReference type="InterPro" id="IPR050300">
    <property type="entry name" value="GDXG_lipolytic_enzyme"/>
</dbReference>
<sequence length="358" mass="38797">MLVDHRLFACRASSHKILPTANILLRLHRAEHLFDLTGVLVMRIVCGILMSLALVGCASAPSSKTVALPSAVTSQIAAELAKIGRVVAPPPTEKLYAPLQEREPYAGVQVRRDVRYGGDARHLLDVFTLDKPQANQPVLVFVHGGAFMRGERRTGDSPFYDNIMLWAVRQGMVGVNMTYRLAPAHPWPAAQQDIQSALKWVRENIAASGGNPQRIILMGHSAGAAHVAQYLAHPQFHVVPGSGLAGAVMLSGIFDPTTAESNPPLQAYFGQDAAQYPARSAVPGLVASQVLMLLAYAELDPQDFHTQSEQLNAALCKAGKCPGLYKLMGHSHMSEIYSINSADKTVTTLMKQLVDRVR</sequence>
<protein>
    <recommendedName>
        <fullName evidence="2">BD-FAE-like domain-containing protein</fullName>
    </recommendedName>
</protein>
<dbReference type="InterPro" id="IPR049492">
    <property type="entry name" value="BD-FAE-like_dom"/>
</dbReference>
<dbReference type="Pfam" id="PF20434">
    <property type="entry name" value="BD-FAE"/>
    <property type="match status" value="1"/>
</dbReference>
<accession>A0A315E9C9</accession>
<organism evidence="3 4">
    <name type="scientific">Limnohabitans parvus II-B4</name>
    <dbReference type="NCBI Taxonomy" id="1293052"/>
    <lineage>
        <taxon>Bacteria</taxon>
        <taxon>Pseudomonadati</taxon>
        <taxon>Pseudomonadota</taxon>
        <taxon>Betaproteobacteria</taxon>
        <taxon>Burkholderiales</taxon>
        <taxon>Comamonadaceae</taxon>
        <taxon>Limnohabitans</taxon>
    </lineage>
</organism>
<comment type="caution">
    <text evidence="3">The sequence shown here is derived from an EMBL/GenBank/DDBJ whole genome shotgun (WGS) entry which is preliminary data.</text>
</comment>
<dbReference type="GO" id="GO:0016787">
    <property type="term" value="F:hydrolase activity"/>
    <property type="evidence" value="ECO:0007669"/>
    <property type="project" value="UniProtKB-KW"/>
</dbReference>
<dbReference type="SUPFAM" id="SSF53474">
    <property type="entry name" value="alpha/beta-Hydrolases"/>
    <property type="match status" value="1"/>
</dbReference>
<dbReference type="PANTHER" id="PTHR48081">
    <property type="entry name" value="AB HYDROLASE SUPERFAMILY PROTEIN C4A8.06C"/>
    <property type="match status" value="1"/>
</dbReference>
<dbReference type="AlphaFoldDB" id="A0A315E9C9"/>
<evidence type="ECO:0000259" key="2">
    <source>
        <dbReference type="Pfam" id="PF20434"/>
    </source>
</evidence>
<evidence type="ECO:0000313" key="3">
    <source>
        <dbReference type="EMBL" id="PUE54283.1"/>
    </source>
</evidence>
<keyword evidence="1" id="KW-0378">Hydrolase</keyword>
<keyword evidence="4" id="KW-1185">Reference proteome</keyword>
<evidence type="ECO:0000313" key="4">
    <source>
        <dbReference type="Proteomes" id="UP000250790"/>
    </source>
</evidence>
<dbReference type="Gene3D" id="3.40.50.1820">
    <property type="entry name" value="alpha/beta hydrolase"/>
    <property type="match status" value="1"/>
</dbReference>